<reference evidence="1 2" key="2">
    <citation type="journal article" date="2022" name="Mol. Ecol. Resour.">
        <title>The genomes of chicory, endive, great burdock and yacon provide insights into Asteraceae paleo-polyploidization history and plant inulin production.</title>
        <authorList>
            <person name="Fan W."/>
            <person name="Wang S."/>
            <person name="Wang H."/>
            <person name="Wang A."/>
            <person name="Jiang F."/>
            <person name="Liu H."/>
            <person name="Zhao H."/>
            <person name="Xu D."/>
            <person name="Zhang Y."/>
        </authorList>
    </citation>
    <scope>NUCLEOTIDE SEQUENCE [LARGE SCALE GENOMIC DNA]</scope>
    <source>
        <strain evidence="2">cv. Niubang</strain>
    </source>
</reference>
<accession>A0ACB8ZXI1</accession>
<proteinExistence type="predicted"/>
<keyword evidence="2" id="KW-1185">Reference proteome</keyword>
<evidence type="ECO:0000313" key="1">
    <source>
        <dbReference type="EMBL" id="KAI3702075.1"/>
    </source>
</evidence>
<dbReference type="EMBL" id="CM042055">
    <property type="protein sequence ID" value="KAI3702075.1"/>
    <property type="molecule type" value="Genomic_DNA"/>
</dbReference>
<reference evidence="2" key="1">
    <citation type="journal article" date="2022" name="Mol. Ecol. Resour.">
        <title>The genomes of chicory, endive, great burdock and yacon provide insights into Asteraceae palaeo-polyploidization history and plant inulin production.</title>
        <authorList>
            <person name="Fan W."/>
            <person name="Wang S."/>
            <person name="Wang H."/>
            <person name="Wang A."/>
            <person name="Jiang F."/>
            <person name="Liu H."/>
            <person name="Zhao H."/>
            <person name="Xu D."/>
            <person name="Zhang Y."/>
        </authorList>
    </citation>
    <scope>NUCLEOTIDE SEQUENCE [LARGE SCALE GENOMIC DNA]</scope>
    <source>
        <strain evidence="2">cv. Niubang</strain>
    </source>
</reference>
<evidence type="ECO:0000313" key="2">
    <source>
        <dbReference type="Proteomes" id="UP001055879"/>
    </source>
</evidence>
<dbReference type="Proteomes" id="UP001055879">
    <property type="component" value="Linkage Group LG09"/>
</dbReference>
<protein>
    <submittedName>
        <fullName evidence="1">Uncharacterized protein</fullName>
    </submittedName>
</protein>
<name>A0ACB8ZXI1_ARCLA</name>
<sequence>MIGLLTSLPSLVIRREKSHFDKEMRGPTGRRPPTERFVPDHRLTTPTPVDPWQFNGGGNRRDSDASFCSSRPSSSYSAGANHHRSATAVAITDRSYQSHAVSTINSYLSACSFPISFKLKPLPSNKDITETLKFVLIRLEYPPSNKFEDDLFIVLKYSNCPIKMNKSALKAPGTPHSFPSVLAVLHWLVQIAMYNEHLVNSTQSQSISGDSMFSYTLNTYLHYIRGDDDAMEREDDNFMEKLQQEKSFVEENVKVKSENAKELEAKLEAMKSGPSPREAKEEEKSMLEKDIKKFNELIEQLRAHEVNVEKLIEEKEKELVIKIEEKNRICQENEELKKKVEEQAINMRDADRMKRELQSVERDIGEAEIERNKWEEKCWDLNATMGTKFKELEALQIECNQAIRRLKLGNDFQYELNAKGSTPAEVLGMDYKSTLKPALSSSSDEVKRISMENLESLISLQQLSRDITAKIDAKRNRIAVLQSQIDEVESQLNVIRNETQDYTSRCAMEARQLVQNFEAESHNMDVVEKEALELVENSKARLQETRMRSEEEVEMCGVELLALIDSVSKYKELIRFKISEMKKEVSETAGAIAEIHKASITSNLKS</sequence>
<gene>
    <name evidence="1" type="ORF">L6452_27723</name>
</gene>
<comment type="caution">
    <text evidence="1">The sequence shown here is derived from an EMBL/GenBank/DDBJ whole genome shotgun (WGS) entry which is preliminary data.</text>
</comment>
<organism evidence="1 2">
    <name type="scientific">Arctium lappa</name>
    <name type="common">Greater burdock</name>
    <name type="synonym">Lappa major</name>
    <dbReference type="NCBI Taxonomy" id="4217"/>
    <lineage>
        <taxon>Eukaryota</taxon>
        <taxon>Viridiplantae</taxon>
        <taxon>Streptophyta</taxon>
        <taxon>Embryophyta</taxon>
        <taxon>Tracheophyta</taxon>
        <taxon>Spermatophyta</taxon>
        <taxon>Magnoliopsida</taxon>
        <taxon>eudicotyledons</taxon>
        <taxon>Gunneridae</taxon>
        <taxon>Pentapetalae</taxon>
        <taxon>asterids</taxon>
        <taxon>campanulids</taxon>
        <taxon>Asterales</taxon>
        <taxon>Asteraceae</taxon>
        <taxon>Carduoideae</taxon>
        <taxon>Cardueae</taxon>
        <taxon>Arctiinae</taxon>
        <taxon>Arctium</taxon>
    </lineage>
</organism>